<evidence type="ECO:0000313" key="3">
    <source>
        <dbReference type="Proteomes" id="UP000283374"/>
    </source>
</evidence>
<name>A0A413RNN9_9CELL</name>
<keyword evidence="2" id="KW-0808">Transferase</keyword>
<proteinExistence type="predicted"/>
<dbReference type="Pfam" id="PF01636">
    <property type="entry name" value="APH"/>
    <property type="match status" value="1"/>
</dbReference>
<comment type="caution">
    <text evidence="2">The sequence shown here is derived from an EMBL/GenBank/DDBJ whole genome shotgun (WGS) entry which is preliminary data.</text>
</comment>
<protein>
    <submittedName>
        <fullName evidence="2">Aminoglycoside phosphotransferase family protein</fullName>
    </submittedName>
</protein>
<dbReference type="SUPFAM" id="SSF56112">
    <property type="entry name" value="Protein kinase-like (PK-like)"/>
    <property type="match status" value="1"/>
</dbReference>
<reference evidence="2 3" key="1">
    <citation type="submission" date="2018-08" db="EMBL/GenBank/DDBJ databases">
        <title>Cellulomonas rhizosphaerae sp. nov., a novel actinomycete isolated from soil.</title>
        <authorList>
            <person name="Tian Y."/>
        </authorList>
    </citation>
    <scope>NUCLEOTIDE SEQUENCE [LARGE SCALE GENOMIC DNA]</scope>
    <source>
        <strain evidence="2 3">NEAU-TCZ24</strain>
    </source>
</reference>
<dbReference type="PANTHER" id="PTHR21310">
    <property type="entry name" value="AMINOGLYCOSIDE PHOSPHOTRANSFERASE-RELATED-RELATED"/>
    <property type="match status" value="1"/>
</dbReference>
<feature type="domain" description="Aminoglycoside phosphotransferase" evidence="1">
    <location>
        <begin position="27"/>
        <end position="253"/>
    </location>
</feature>
<evidence type="ECO:0000259" key="1">
    <source>
        <dbReference type="Pfam" id="PF01636"/>
    </source>
</evidence>
<dbReference type="AlphaFoldDB" id="A0A413RNN9"/>
<dbReference type="InterPro" id="IPR002575">
    <property type="entry name" value="Aminoglycoside_PTrfase"/>
</dbReference>
<evidence type="ECO:0000313" key="2">
    <source>
        <dbReference type="EMBL" id="RHA43632.1"/>
    </source>
</evidence>
<sequence length="285" mass="31454">MVDEDLARRLLREQHPDLADLPLTWVGTGWDNAMWRLGAHLMLRFPVRKESALLVEHEQVWLPVLAPTLPVEVPVPVRNGVPGESYPWAWSVVPWFEATTAAATPPASHGAWAEQLADFFVALHVPAPADAPDNPVRGDDIAVRREPLRDRLAQLALTDSERIAARFDELAAAPRWTGTPVWVHGDPHPANLLEHDGALRAVIDFGDVTSGDPACDLATAWMTFDAPARARFRARIDAGCGWDDAMWRRAQAWALHLAVVMQMHPVEYPHLAAVGRHGIEQALAG</sequence>
<keyword evidence="3" id="KW-1185">Reference proteome</keyword>
<dbReference type="PANTHER" id="PTHR21310:SF42">
    <property type="entry name" value="BIFUNCTIONAL AAC_APH"/>
    <property type="match status" value="1"/>
</dbReference>
<dbReference type="InterPro" id="IPR051678">
    <property type="entry name" value="AGP_Transferase"/>
</dbReference>
<dbReference type="InterPro" id="IPR011009">
    <property type="entry name" value="Kinase-like_dom_sf"/>
</dbReference>
<accession>A0A413RNN9</accession>
<dbReference type="RefSeq" id="WP_118766435.1">
    <property type="nucleotide sequence ID" value="NZ_QWKP01000151.1"/>
</dbReference>
<dbReference type="EMBL" id="QWKP01000151">
    <property type="protein sequence ID" value="RHA43632.1"/>
    <property type="molecule type" value="Genomic_DNA"/>
</dbReference>
<dbReference type="CDD" id="cd05155">
    <property type="entry name" value="APH_ChoK_like_1"/>
    <property type="match status" value="1"/>
</dbReference>
<dbReference type="Proteomes" id="UP000283374">
    <property type="component" value="Unassembled WGS sequence"/>
</dbReference>
<dbReference type="Gene3D" id="3.30.200.20">
    <property type="entry name" value="Phosphorylase Kinase, domain 1"/>
    <property type="match status" value="1"/>
</dbReference>
<dbReference type="OrthoDB" id="9797603at2"/>
<organism evidence="2 3">
    <name type="scientific">Cellulomonas rhizosphaerae</name>
    <dbReference type="NCBI Taxonomy" id="2293719"/>
    <lineage>
        <taxon>Bacteria</taxon>
        <taxon>Bacillati</taxon>
        <taxon>Actinomycetota</taxon>
        <taxon>Actinomycetes</taxon>
        <taxon>Micrococcales</taxon>
        <taxon>Cellulomonadaceae</taxon>
        <taxon>Cellulomonas</taxon>
    </lineage>
</organism>
<dbReference type="GO" id="GO:0016740">
    <property type="term" value="F:transferase activity"/>
    <property type="evidence" value="ECO:0007669"/>
    <property type="project" value="UniProtKB-KW"/>
</dbReference>
<dbReference type="Gene3D" id="3.90.1200.10">
    <property type="match status" value="1"/>
</dbReference>
<gene>
    <name evidence="2" type="ORF">D1825_05435</name>
</gene>